<evidence type="ECO:0000256" key="1">
    <source>
        <dbReference type="ARBA" id="ARBA00013064"/>
    </source>
</evidence>
<dbReference type="SUPFAM" id="SSF52821">
    <property type="entry name" value="Rhodanese/Cell cycle control phosphatase"/>
    <property type="match status" value="1"/>
</dbReference>
<dbReference type="CDD" id="cd14498">
    <property type="entry name" value="DSP"/>
    <property type="match status" value="1"/>
</dbReference>
<accession>A0A7D9HZA9</accession>
<dbReference type="InterPro" id="IPR053272">
    <property type="entry name" value="STY_interacting-like"/>
</dbReference>
<dbReference type="EC" id="3.1.3.48" evidence="1"/>
<comment type="caution">
    <text evidence="5">The sequence shown here is derived from an EMBL/GenBank/DDBJ whole genome shotgun (WGS) entry which is preliminary data.</text>
</comment>
<name>A0A7D9HZA9_PARCT</name>
<dbReference type="GO" id="GO:0001691">
    <property type="term" value="F:pseudophosphatase activity"/>
    <property type="evidence" value="ECO:0007669"/>
    <property type="project" value="TreeGrafter"/>
</dbReference>
<dbReference type="GO" id="GO:0005739">
    <property type="term" value="C:mitochondrion"/>
    <property type="evidence" value="ECO:0007669"/>
    <property type="project" value="TreeGrafter"/>
</dbReference>
<dbReference type="GO" id="GO:0004725">
    <property type="term" value="F:protein tyrosine phosphatase activity"/>
    <property type="evidence" value="ECO:0007669"/>
    <property type="project" value="UniProtKB-EC"/>
</dbReference>
<dbReference type="PROSITE" id="PS50206">
    <property type="entry name" value="RHODANESE_3"/>
    <property type="match status" value="1"/>
</dbReference>
<keyword evidence="6" id="KW-1185">Reference proteome</keyword>
<dbReference type="Pfam" id="PF00782">
    <property type="entry name" value="DSPc"/>
    <property type="match status" value="1"/>
</dbReference>
<reference evidence="5" key="1">
    <citation type="submission" date="2020-04" db="EMBL/GenBank/DDBJ databases">
        <authorList>
            <person name="Alioto T."/>
            <person name="Alioto T."/>
            <person name="Gomez Garrido J."/>
        </authorList>
    </citation>
    <scope>NUCLEOTIDE SEQUENCE</scope>
    <source>
        <strain evidence="5">A484AB</strain>
    </source>
</reference>
<dbReference type="PROSITE" id="PS50054">
    <property type="entry name" value="TYR_PHOSPHATASE_DUAL"/>
    <property type="match status" value="1"/>
</dbReference>
<dbReference type="Gene3D" id="3.40.250.10">
    <property type="entry name" value="Rhodanese-like domain"/>
    <property type="match status" value="1"/>
</dbReference>
<dbReference type="InterPro" id="IPR000387">
    <property type="entry name" value="Tyr_Pase_dom"/>
</dbReference>
<keyword evidence="3" id="KW-0904">Protein phosphatase</keyword>
<dbReference type="InterPro" id="IPR001763">
    <property type="entry name" value="Rhodanese-like_dom"/>
</dbReference>
<dbReference type="OrthoDB" id="10252009at2759"/>
<evidence type="ECO:0000313" key="5">
    <source>
        <dbReference type="EMBL" id="CAB3994465.1"/>
    </source>
</evidence>
<feature type="compositionally biased region" description="Polar residues" evidence="4">
    <location>
        <begin position="18"/>
        <end position="46"/>
    </location>
</feature>
<dbReference type="EMBL" id="CACRXK020002470">
    <property type="protein sequence ID" value="CAB3994465.1"/>
    <property type="molecule type" value="Genomic_DNA"/>
</dbReference>
<dbReference type="GO" id="GO:0062030">
    <property type="term" value="P:negative regulation of stress granule assembly"/>
    <property type="evidence" value="ECO:0007669"/>
    <property type="project" value="TreeGrafter"/>
</dbReference>
<evidence type="ECO:0000256" key="4">
    <source>
        <dbReference type="SAM" id="MobiDB-lite"/>
    </source>
</evidence>
<dbReference type="PANTHER" id="PTHR46659">
    <property type="entry name" value="SERINE/THREONINE/TYROSINE-INTERACTING-LIKE PROTEIN 1"/>
    <property type="match status" value="1"/>
</dbReference>
<keyword evidence="2" id="KW-0378">Hydrolase</keyword>
<sequence length="467" mass="53384">MGSSYSRVKRIHDRSRSTGDIANQQRYVGRQGSNDSSQTDGNSFNNHSKHLSVERLDAKTISCTLRRNSKHSQPSGEILQDTTVHNKNDSTSGGNAVVGDKLCHYTRDSTIPAYFEKQFGTHSSDKNQEVYIENIEDNNQNLGDAVSVSTHRREHLSTSEVISLRTGEELDLMTVHELYNCLNDGTVNAYIMDPFYILILDIRSRAEYDMSHIVTAQPSDVIYTELVLLFNYGYIGGRTSLRDFTMVVIYGEGSCNMDDSSCRELKLYHELLEFGIQPSILKGGFEAFNKQYPFLCSSIHITNEQERKKYLQAYPSEIVEGKLYQGRGDQATNKTVVKNLKVTHIVNVCTEHRNAFPEEITYLSIDVEDLNSSCLKLYFRRCCDFIRNAFDEDGCVLVHCNLGMSRSSTMSLCYLMESRHWSLKEAYDFMKSKRQAVKPNRSFLRQLCQFEEELLGKKVTDADDIWF</sequence>
<dbReference type="SUPFAM" id="SSF52799">
    <property type="entry name" value="(Phosphotyrosine protein) phosphatases II"/>
    <property type="match status" value="1"/>
</dbReference>
<evidence type="ECO:0000256" key="2">
    <source>
        <dbReference type="ARBA" id="ARBA00022801"/>
    </source>
</evidence>
<dbReference type="Proteomes" id="UP001152795">
    <property type="component" value="Unassembled WGS sequence"/>
</dbReference>
<dbReference type="InterPro" id="IPR029021">
    <property type="entry name" value="Prot-tyrosine_phosphatase-like"/>
</dbReference>
<protein>
    <recommendedName>
        <fullName evidence="1">protein-tyrosine-phosphatase</fullName>
        <ecNumber evidence="1">3.1.3.48</ecNumber>
    </recommendedName>
</protein>
<feature type="region of interest" description="Disordered" evidence="4">
    <location>
        <begin position="65"/>
        <end position="93"/>
    </location>
</feature>
<dbReference type="Gene3D" id="3.90.190.10">
    <property type="entry name" value="Protein tyrosine phosphatase superfamily"/>
    <property type="match status" value="1"/>
</dbReference>
<organism evidence="5 6">
    <name type="scientific">Paramuricea clavata</name>
    <name type="common">Red gorgonian</name>
    <name type="synonym">Violescent sea-whip</name>
    <dbReference type="NCBI Taxonomy" id="317549"/>
    <lineage>
        <taxon>Eukaryota</taxon>
        <taxon>Metazoa</taxon>
        <taxon>Cnidaria</taxon>
        <taxon>Anthozoa</taxon>
        <taxon>Octocorallia</taxon>
        <taxon>Malacalcyonacea</taxon>
        <taxon>Plexauridae</taxon>
        <taxon>Paramuricea</taxon>
    </lineage>
</organism>
<dbReference type="SMART" id="SM00195">
    <property type="entry name" value="DSPc"/>
    <property type="match status" value="1"/>
</dbReference>
<dbReference type="GO" id="GO:0004864">
    <property type="term" value="F:protein phosphatase inhibitor activity"/>
    <property type="evidence" value="ECO:0007669"/>
    <property type="project" value="TreeGrafter"/>
</dbReference>
<dbReference type="PANTHER" id="PTHR46659:SF1">
    <property type="entry name" value="SERINE_THREONINE_TYROSINE-INTERACTING-LIKE PROTEIN 1"/>
    <property type="match status" value="1"/>
</dbReference>
<dbReference type="InterPro" id="IPR020422">
    <property type="entry name" value="TYR_PHOSPHATASE_DUAL_dom"/>
</dbReference>
<dbReference type="GO" id="GO:2001244">
    <property type="term" value="P:positive regulation of intrinsic apoptotic signaling pathway"/>
    <property type="evidence" value="ECO:0007669"/>
    <property type="project" value="TreeGrafter"/>
</dbReference>
<evidence type="ECO:0000313" key="6">
    <source>
        <dbReference type="Proteomes" id="UP001152795"/>
    </source>
</evidence>
<dbReference type="InterPro" id="IPR000340">
    <property type="entry name" value="Dual-sp_phosphatase_cat-dom"/>
</dbReference>
<evidence type="ECO:0000256" key="3">
    <source>
        <dbReference type="ARBA" id="ARBA00022912"/>
    </source>
</evidence>
<dbReference type="PROSITE" id="PS50056">
    <property type="entry name" value="TYR_PHOSPHATASE_2"/>
    <property type="match status" value="1"/>
</dbReference>
<dbReference type="GO" id="GO:0019903">
    <property type="term" value="F:protein phosphatase binding"/>
    <property type="evidence" value="ECO:0007669"/>
    <property type="project" value="TreeGrafter"/>
</dbReference>
<dbReference type="AlphaFoldDB" id="A0A7D9HZA9"/>
<dbReference type="InterPro" id="IPR036873">
    <property type="entry name" value="Rhodanese-like_dom_sf"/>
</dbReference>
<dbReference type="PROSITE" id="PS00383">
    <property type="entry name" value="TYR_PHOSPHATASE_1"/>
    <property type="match status" value="1"/>
</dbReference>
<gene>
    <name evidence="5" type="ORF">PACLA_8A061540</name>
</gene>
<feature type="region of interest" description="Disordered" evidence="4">
    <location>
        <begin position="1"/>
        <end position="52"/>
    </location>
</feature>
<dbReference type="InterPro" id="IPR016130">
    <property type="entry name" value="Tyr_Pase_AS"/>
</dbReference>
<proteinExistence type="predicted"/>